<proteinExistence type="predicted"/>
<name>A0A9X2PP45_9HYPH</name>
<dbReference type="EMBL" id="JANTHZ010000010">
    <property type="protein sequence ID" value="MCS0497263.1"/>
    <property type="molecule type" value="Genomic_DNA"/>
</dbReference>
<sequence length="50" mass="5701">MIVCAPERIIIAHDRWYDRGGGAGLKRTFRRVLRATPPLERVVGRPVTRS</sequence>
<reference evidence="1" key="1">
    <citation type="submission" date="2022-08" db="EMBL/GenBank/DDBJ databases">
        <authorList>
            <person name="Li F."/>
        </authorList>
    </citation>
    <scope>NUCLEOTIDE SEQUENCE</scope>
    <source>
        <strain evidence="1">MQZ15Z-1</strain>
    </source>
</reference>
<dbReference type="RefSeq" id="WP_258734414.1">
    <property type="nucleotide sequence ID" value="NZ_JANTHZ010000010.1"/>
</dbReference>
<organism evidence="1 2">
    <name type="scientific">Ancylobacter mangrovi</name>
    <dbReference type="NCBI Taxonomy" id="2972472"/>
    <lineage>
        <taxon>Bacteria</taxon>
        <taxon>Pseudomonadati</taxon>
        <taxon>Pseudomonadota</taxon>
        <taxon>Alphaproteobacteria</taxon>
        <taxon>Hyphomicrobiales</taxon>
        <taxon>Xanthobacteraceae</taxon>
        <taxon>Ancylobacter</taxon>
    </lineage>
</organism>
<keyword evidence="2" id="KW-1185">Reference proteome</keyword>
<evidence type="ECO:0000313" key="1">
    <source>
        <dbReference type="EMBL" id="MCS0497263.1"/>
    </source>
</evidence>
<accession>A0A9X2PP45</accession>
<protein>
    <submittedName>
        <fullName evidence="1">Uncharacterized protein</fullName>
    </submittedName>
</protein>
<evidence type="ECO:0000313" key="2">
    <source>
        <dbReference type="Proteomes" id="UP001151088"/>
    </source>
</evidence>
<comment type="caution">
    <text evidence="1">The sequence shown here is derived from an EMBL/GenBank/DDBJ whole genome shotgun (WGS) entry which is preliminary data.</text>
</comment>
<gene>
    <name evidence="1" type="ORF">NVS89_19425</name>
</gene>
<dbReference type="AlphaFoldDB" id="A0A9X2PP45"/>
<dbReference type="Proteomes" id="UP001151088">
    <property type="component" value="Unassembled WGS sequence"/>
</dbReference>